<organism evidence="9 10">
    <name type="scientific">Gallus gallus</name>
    <name type="common">Chicken</name>
    <dbReference type="NCBI Taxonomy" id="9031"/>
    <lineage>
        <taxon>Eukaryota</taxon>
        <taxon>Metazoa</taxon>
        <taxon>Chordata</taxon>
        <taxon>Craniata</taxon>
        <taxon>Vertebrata</taxon>
        <taxon>Euteleostomi</taxon>
        <taxon>Archelosauria</taxon>
        <taxon>Archosauria</taxon>
        <taxon>Dinosauria</taxon>
        <taxon>Saurischia</taxon>
        <taxon>Theropoda</taxon>
        <taxon>Coelurosauria</taxon>
        <taxon>Aves</taxon>
        <taxon>Neognathae</taxon>
        <taxon>Galloanserae</taxon>
        <taxon>Galliformes</taxon>
        <taxon>Phasianidae</taxon>
        <taxon>Phasianinae</taxon>
        <taxon>Gallus</taxon>
    </lineage>
</organism>
<reference evidence="9" key="3">
    <citation type="submission" date="2025-09" db="UniProtKB">
        <authorList>
            <consortium name="Ensembl"/>
        </authorList>
    </citation>
    <scope>IDENTIFICATION</scope>
    <source>
        <strain evidence="9">broiler</strain>
    </source>
</reference>
<evidence type="ECO:0000256" key="1">
    <source>
        <dbReference type="ARBA" id="ARBA00004245"/>
    </source>
</evidence>
<feature type="region of interest" description="Disordered" evidence="8">
    <location>
        <begin position="337"/>
        <end position="829"/>
    </location>
</feature>
<feature type="compositionally biased region" description="Low complexity" evidence="8">
    <location>
        <begin position="564"/>
        <end position="584"/>
    </location>
</feature>
<protein>
    <recommendedName>
        <fullName evidence="7">Microtubule-associated protein</fullName>
    </recommendedName>
</protein>
<proteinExistence type="evidence at protein level"/>
<dbReference type="Pfam" id="PF00418">
    <property type="entry name" value="Tubulin-binding"/>
    <property type="match status" value="4"/>
</dbReference>
<feature type="compositionally biased region" description="Basic and acidic residues" evidence="8">
    <location>
        <begin position="384"/>
        <end position="411"/>
    </location>
</feature>
<feature type="compositionally biased region" description="Low complexity" evidence="8">
    <location>
        <begin position="337"/>
        <end position="349"/>
    </location>
</feature>
<evidence type="ECO:0007829" key="11">
    <source>
        <dbReference type="PeptideAtlas" id="A0A8V1A8A9"/>
    </source>
</evidence>
<dbReference type="PANTHER" id="PTHR11501:SF16">
    <property type="entry name" value="MICROTUBULE-ASSOCIATED PROTEIN 4"/>
    <property type="match status" value="1"/>
</dbReference>
<feature type="compositionally biased region" description="Polar residues" evidence="8">
    <location>
        <begin position="976"/>
        <end position="985"/>
    </location>
</feature>
<evidence type="ECO:0000256" key="4">
    <source>
        <dbReference type="ARBA" id="ARBA00022701"/>
    </source>
</evidence>
<feature type="compositionally biased region" description="Low complexity" evidence="8">
    <location>
        <begin position="613"/>
        <end position="649"/>
    </location>
</feature>
<keyword evidence="10" id="KW-1185">Reference proteome</keyword>
<name>A0A8V1A8A9_CHICK</name>
<feature type="compositionally biased region" description="Basic and acidic residues" evidence="8">
    <location>
        <begin position="488"/>
        <end position="500"/>
    </location>
</feature>
<dbReference type="GO" id="GO:0005874">
    <property type="term" value="C:microtubule"/>
    <property type="evidence" value="ECO:0007669"/>
    <property type="project" value="UniProtKB-KW"/>
</dbReference>
<evidence type="ECO:0000313" key="10">
    <source>
        <dbReference type="Proteomes" id="UP000000539"/>
    </source>
</evidence>
<keyword evidence="11" id="KW-1267">Proteomics identification</keyword>
<feature type="compositionally biased region" description="Basic and acidic residues" evidence="8">
    <location>
        <begin position="454"/>
        <end position="478"/>
    </location>
</feature>
<feature type="region of interest" description="Disordered" evidence="8">
    <location>
        <begin position="909"/>
        <end position="985"/>
    </location>
</feature>
<dbReference type="Ensembl" id="ENSGALT00010066129.1">
    <property type="protein sequence ID" value="ENSGALP00010040395.1"/>
    <property type="gene ID" value="ENSGALG00010027276.1"/>
</dbReference>
<evidence type="ECO:0000256" key="2">
    <source>
        <dbReference type="ARBA" id="ARBA00022490"/>
    </source>
</evidence>
<dbReference type="GeneTree" id="ENSGT00940000159742"/>
<dbReference type="Proteomes" id="UP000000539">
    <property type="component" value="Chromosome 2"/>
</dbReference>
<feature type="compositionally biased region" description="Low complexity" evidence="8">
    <location>
        <begin position="527"/>
        <end position="557"/>
    </location>
</feature>
<feature type="compositionally biased region" description="Basic and acidic residues" evidence="8">
    <location>
        <begin position="659"/>
        <end position="668"/>
    </location>
</feature>
<comment type="subcellular location">
    <subcellularLocation>
        <location evidence="1 7">Cytoplasm</location>
        <location evidence="1 7">Cytoskeleton</location>
    </subcellularLocation>
</comment>
<dbReference type="GO" id="GO:0008017">
    <property type="term" value="F:microtubule binding"/>
    <property type="evidence" value="ECO:0007669"/>
    <property type="project" value="InterPro"/>
</dbReference>
<dbReference type="PANTHER" id="PTHR11501">
    <property type="entry name" value="MICROTUBULE-ASSOCIATED PROTEIN"/>
    <property type="match status" value="1"/>
</dbReference>
<reference evidence="9" key="1">
    <citation type="submission" date="2020-11" db="EMBL/GenBank/DDBJ databases">
        <title>Gallus gallus (Chicken) genome, bGalGal1, GRCg7b, maternal haplotype autosomes + Z &amp; W.</title>
        <authorList>
            <person name="Warren W."/>
            <person name="Formenti G."/>
            <person name="Fedrigo O."/>
            <person name="Haase B."/>
            <person name="Mountcastle J."/>
            <person name="Balacco J."/>
            <person name="Tracey A."/>
            <person name="Schneider V."/>
            <person name="Okimoto R."/>
            <person name="Cheng H."/>
            <person name="Hawken R."/>
            <person name="Howe K."/>
            <person name="Jarvis E.D."/>
        </authorList>
    </citation>
    <scope>NUCLEOTIDE SEQUENCE [LARGE SCALE GENOMIC DNA]</scope>
    <source>
        <strain evidence="9">Broiler</strain>
    </source>
</reference>
<reference evidence="9" key="2">
    <citation type="submission" date="2025-08" db="UniProtKB">
        <authorList>
            <consortium name="Ensembl"/>
        </authorList>
    </citation>
    <scope>IDENTIFICATION</scope>
    <source>
        <strain evidence="9">broiler</strain>
    </source>
</reference>
<keyword evidence="5" id="KW-0677">Repeat</keyword>
<evidence type="ECO:0000256" key="3">
    <source>
        <dbReference type="ARBA" id="ARBA00022553"/>
    </source>
</evidence>
<dbReference type="PROSITE" id="PS00229">
    <property type="entry name" value="TAU_MAP_1"/>
    <property type="match status" value="3"/>
</dbReference>
<feature type="compositionally biased region" description="Basic and acidic residues" evidence="8">
    <location>
        <begin position="592"/>
        <end position="608"/>
    </location>
</feature>
<dbReference type="InterPro" id="IPR027324">
    <property type="entry name" value="MAP2/MAP4/Tau"/>
</dbReference>
<gene>
    <name evidence="9" type="primary">MAP4</name>
</gene>
<sequence>MSLSNQQPAALSEYSQLCKSKAESFSEAFRCMETPKDFGKTEFEWQRTEGKLNEIGLNVNSGGPMKDGLVKNAGFTDEDKLCFFEGKLDKELKIAQKDKREIEVQGKAYQAAAGHLESWSLIADTFPSAEGSFANPKTTDFHVGPTGAEKPGLGKTTAITDQEKAAGRAGVEIRSQAEPSPLSVPEGDPGKRTKEEEISVWNPNFHPVLPNDSGCNEAAVKKDGAPSYCVVGVVNDNYVQSGFSSSSTAAKMEPPTTTVELAQDDSKSHFSNAAEMEEEMEEKLSCADDGFLNRAAQQRKAMRRAMSECSHLSVPLTLNLADKYPEPVLREDVATGLLSPSSSLSQCSSPTARKPSAAIKRSMTVAEEQAAGVGLGTELPSLVVREHPESAAEEPSGKKKEERGGVGRKELSSPGAYQSKLEQIPEMGCLDKGGEEGKGEKRDATGGAAGTEPPKSKGAEMESSKAALLERKEIEVSDARSSLSPKQDSPRDAKPEEPKAADAVTGNDITAPPNKELPPSPEKKTKPAASTPSAKPTATKARPAAATSPKRPASATPGTHKKPTSPTAGPPATTTPKRPASSATRPSTLTPKEIKPKVTDAKSPDKRTSLSKPPSSAPRAAARSTTATPRTTATSPVTATAGAKSTTASPPKRPTSIKTDAKPADAKKTTAKSPSADLARPKSAAGSTVKSSATTSTTTTTTTSTTAVPGAATSRPKPKPAATKPTTTTSTTAADAKKPPAKAATKPSAAPKPLRPTSSAAAPDLKNVRSKIGSTDNIKHQPGGGKGKVEKKPESAAAARKSEPNVVPKMAPTKTAVTKEGVPKQPNGKVQIVSKKANYSHVQSKCGSKDNIKHVPGGGNVQIQNKKVDLSKVSSKCGSKANIKHKPGGGDVKIENQKLNFKEKAQAKVGSLDNVGHSPAGGTVKAEGSAEPGQLPPAPQNGEVRAEQAGSALQENGVGPAVPTALSGGDQREIQSFETQIQETN</sequence>
<feature type="compositionally biased region" description="Low complexity" evidence="8">
    <location>
        <begin position="741"/>
        <end position="752"/>
    </location>
</feature>
<dbReference type="AlphaFoldDB" id="A0A8V1A8A9"/>
<feature type="compositionally biased region" description="Basic and acidic residues" evidence="8">
    <location>
        <begin position="432"/>
        <end position="444"/>
    </location>
</feature>
<keyword evidence="3" id="KW-0597">Phosphoprotein</keyword>
<dbReference type="PROSITE" id="PS51491">
    <property type="entry name" value="TAU_MAP_2"/>
    <property type="match status" value="4"/>
</dbReference>
<keyword evidence="6 7" id="KW-0206">Cytoskeleton</keyword>
<evidence type="ECO:0000256" key="7">
    <source>
        <dbReference type="RuleBase" id="RU000686"/>
    </source>
</evidence>
<evidence type="ECO:0000313" key="9">
    <source>
        <dbReference type="Ensembl" id="ENSGALP00010040395.1"/>
    </source>
</evidence>
<keyword evidence="2 7" id="KW-0963">Cytoplasm</keyword>
<evidence type="ECO:0000256" key="5">
    <source>
        <dbReference type="ARBA" id="ARBA00022737"/>
    </source>
</evidence>
<evidence type="ECO:0000256" key="6">
    <source>
        <dbReference type="ARBA" id="ARBA00023212"/>
    </source>
</evidence>
<evidence type="ECO:0000256" key="8">
    <source>
        <dbReference type="SAM" id="MobiDB-lite"/>
    </source>
</evidence>
<accession>A0A8V1A8A9</accession>
<keyword evidence="4 7" id="KW-0493">Microtubule</keyword>
<dbReference type="OrthoDB" id="9378527at2759"/>
<feature type="compositionally biased region" description="Low complexity" evidence="8">
    <location>
        <begin position="671"/>
        <end position="734"/>
    </location>
</feature>
<dbReference type="InterPro" id="IPR001084">
    <property type="entry name" value="MAP_tubulin-bd_rpt"/>
</dbReference>
<feature type="region of interest" description="Disordered" evidence="8">
    <location>
        <begin position="163"/>
        <end position="194"/>
    </location>
</feature>